<protein>
    <submittedName>
        <fullName evidence="1">STM4015 family protein</fullName>
    </submittedName>
</protein>
<sequence>MFITKLGDHFLQLPVVNLSLREPGRHDRRGLTDELPAADAVAWRLSVGYGSKHGFDELWSAFLDAVDPAAVRVLLIGPWWVRDYVPVRETLERVVADADRFPALEALFIADVTSEDCEISWLEMSDVTPVLKAFPQLTDLVVRGGNGLVLNPVQHGRLTTLRFESGGLPDDVVRAVAASELPALERLELWFGVDEYGGDATIDDIAPILAGTRLPSLRHLGLENSEFQDEIAAAVAHAPVVPRLESLSLAMGVLSDEGAAALLEGQPLTHLKSLDLHHHYLTDAMQERVRQALPGVDVDLSEAEEDDEDEWRYVAVAE</sequence>
<dbReference type="SUPFAM" id="SSF52047">
    <property type="entry name" value="RNI-like"/>
    <property type="match status" value="1"/>
</dbReference>
<gene>
    <name evidence="1" type="ORF">GCM10009639_37210</name>
</gene>
<dbReference type="InterPro" id="IPR032675">
    <property type="entry name" value="LRR_dom_sf"/>
</dbReference>
<keyword evidence="2" id="KW-1185">Reference proteome</keyword>
<evidence type="ECO:0000313" key="1">
    <source>
        <dbReference type="EMBL" id="GAA1398603.1"/>
    </source>
</evidence>
<dbReference type="Gene3D" id="3.80.10.10">
    <property type="entry name" value="Ribonuclease Inhibitor"/>
    <property type="match status" value="1"/>
</dbReference>
<proteinExistence type="predicted"/>
<dbReference type="InterPro" id="IPR047722">
    <property type="entry name" value="STM4015-like"/>
</dbReference>
<reference evidence="2" key="1">
    <citation type="journal article" date="2019" name="Int. J. Syst. Evol. Microbiol.">
        <title>The Global Catalogue of Microorganisms (GCM) 10K type strain sequencing project: providing services to taxonomists for standard genome sequencing and annotation.</title>
        <authorList>
            <consortium name="The Broad Institute Genomics Platform"/>
            <consortium name="The Broad Institute Genome Sequencing Center for Infectious Disease"/>
            <person name="Wu L."/>
            <person name="Ma J."/>
        </authorList>
    </citation>
    <scope>NUCLEOTIDE SEQUENCE [LARGE SCALE GENOMIC DNA]</scope>
    <source>
        <strain evidence="2">JCM 12393</strain>
    </source>
</reference>
<accession>A0ABP4IWV0</accession>
<name>A0ABP4IWV0_9ACTN</name>
<dbReference type="EMBL" id="BAAAKJ010000205">
    <property type="protein sequence ID" value="GAA1398603.1"/>
    <property type="molecule type" value="Genomic_DNA"/>
</dbReference>
<dbReference type="Proteomes" id="UP001499863">
    <property type="component" value="Unassembled WGS sequence"/>
</dbReference>
<evidence type="ECO:0000313" key="2">
    <source>
        <dbReference type="Proteomes" id="UP001499863"/>
    </source>
</evidence>
<comment type="caution">
    <text evidence="1">The sequence shown here is derived from an EMBL/GenBank/DDBJ whole genome shotgun (WGS) entry which is preliminary data.</text>
</comment>
<dbReference type="NCBIfam" id="NF038076">
    <property type="entry name" value="fam_STM4015"/>
    <property type="match status" value="1"/>
</dbReference>
<organism evidence="1 2">
    <name type="scientific">Kitasatospora putterlickiae</name>
    <dbReference type="NCBI Taxonomy" id="221725"/>
    <lineage>
        <taxon>Bacteria</taxon>
        <taxon>Bacillati</taxon>
        <taxon>Actinomycetota</taxon>
        <taxon>Actinomycetes</taxon>
        <taxon>Kitasatosporales</taxon>
        <taxon>Streptomycetaceae</taxon>
        <taxon>Kitasatospora</taxon>
    </lineage>
</organism>